<feature type="chain" id="PRO_5043728668" evidence="2">
    <location>
        <begin position="25"/>
        <end position="552"/>
    </location>
</feature>
<feature type="signal peptide" evidence="2">
    <location>
        <begin position="1"/>
        <end position="24"/>
    </location>
</feature>
<dbReference type="Proteomes" id="UP001321786">
    <property type="component" value="Chromosome"/>
</dbReference>
<keyword evidence="1" id="KW-0472">Membrane</keyword>
<keyword evidence="1" id="KW-0812">Transmembrane</keyword>
<dbReference type="EMBL" id="AP028654">
    <property type="protein sequence ID" value="BEP27785.1"/>
    <property type="molecule type" value="Genomic_DNA"/>
</dbReference>
<accession>A0AAU9ERV7</accession>
<gene>
    <name evidence="3" type="ORF">HLPR_01160</name>
</gene>
<organism evidence="3 4">
    <name type="scientific">Helicovermis profundi</name>
    <dbReference type="NCBI Taxonomy" id="3065157"/>
    <lineage>
        <taxon>Bacteria</taxon>
        <taxon>Bacillati</taxon>
        <taxon>Bacillota</taxon>
        <taxon>Clostridia</taxon>
        <taxon>Helicovermis</taxon>
    </lineage>
</organism>
<sequence length="552" mass="64714">MIIKKSLLIMICFFCFFTSELSFSENNTDIVNIISPKSILIIYDQKYKIGDFTDYLTAYEGLIGHFDLTSSHMQDKIYKKNDINNYDYIMIINVNNEIKNKFLFEDLKDTSKTVFWIGGGINKLIEKTNINMHFENNQYTYNTLKHYNDNFIKTYSVDNVNNIPLLTLSKNSTIYTKLSNGIINSPYIFKNDNFVFKLNVAAYEEEYYAFADVLFNFFTSKFPIIKTATIRIEDIHPLRDPEKLKKIADFLYDRNIPFMMVVIPAYLNFKTDKIITLSDKPKLVEALKYMQNHGGRVILHGFKHTFHKRFTTGEGYELWDGYLSRPLDVNIKTYVNKLVSKGLNVCYKNGLYPIAFEAPHYAASQDAYKELSKYFTTIVGQIQTSDYHFTTLTFPYETTNISQAKFVIPENLEYYNPNNNNPLRSIEKKLNELSMMRSYTAGVFFHPYLTIDELKATVNLIESKGLKFKDPLENNFSVKTKDLSITFKNHTPKIDTYNKNLLSNRLSIFSNYFFDFMLIILIIATISFLVFYITNLKSRTYFRRIKKHYEDI</sequence>
<evidence type="ECO:0000313" key="4">
    <source>
        <dbReference type="Proteomes" id="UP001321786"/>
    </source>
</evidence>
<evidence type="ECO:0000256" key="1">
    <source>
        <dbReference type="SAM" id="Phobius"/>
    </source>
</evidence>
<keyword evidence="4" id="KW-1185">Reference proteome</keyword>
<protein>
    <submittedName>
        <fullName evidence="3">Polysaccharide deacetylase family protein</fullName>
    </submittedName>
</protein>
<feature type="transmembrane region" description="Helical" evidence="1">
    <location>
        <begin position="512"/>
        <end position="534"/>
    </location>
</feature>
<proteinExistence type="predicted"/>
<name>A0AAU9ERV7_9FIRM</name>
<evidence type="ECO:0000313" key="3">
    <source>
        <dbReference type="EMBL" id="BEP27785.1"/>
    </source>
</evidence>
<dbReference type="Pfam" id="PF10096">
    <property type="entry name" value="DUF2334"/>
    <property type="match status" value="1"/>
</dbReference>
<dbReference type="KEGG" id="hprf:HLPR_01160"/>
<dbReference type="RefSeq" id="WP_338536154.1">
    <property type="nucleotide sequence ID" value="NZ_AP028654.1"/>
</dbReference>
<reference evidence="3 4" key="1">
    <citation type="submission" date="2023-08" db="EMBL/GenBank/DDBJ databases">
        <title>Helicovermis profunda gen. nov., sp. nov., a novel mesophilic, fermentative bacterium within the Bacillota from a deep-sea hydrothermal vent chimney.</title>
        <authorList>
            <person name="Miyazaki U."/>
            <person name="Mizutani D."/>
            <person name="Hashimoto Y."/>
            <person name="Tame A."/>
            <person name="Sawayama S."/>
            <person name="Miyazaki J."/>
            <person name="Takai K."/>
            <person name="Nakagawa S."/>
        </authorList>
    </citation>
    <scope>NUCLEOTIDE SEQUENCE [LARGE SCALE GENOMIC DNA]</scope>
    <source>
        <strain evidence="3 4">S502</strain>
    </source>
</reference>
<evidence type="ECO:0000256" key="2">
    <source>
        <dbReference type="SAM" id="SignalP"/>
    </source>
</evidence>
<dbReference type="AlphaFoldDB" id="A0AAU9ERV7"/>
<keyword evidence="2" id="KW-0732">Signal</keyword>
<keyword evidence="1" id="KW-1133">Transmembrane helix</keyword>
<dbReference type="InterPro" id="IPR018763">
    <property type="entry name" value="DUF2334"/>
</dbReference>